<dbReference type="Proteomes" id="UP001595846">
    <property type="component" value="Unassembled WGS sequence"/>
</dbReference>
<dbReference type="EMBL" id="JBHSAQ010000001">
    <property type="protein sequence ID" value="MFC3956870.1"/>
    <property type="molecule type" value="Genomic_DNA"/>
</dbReference>
<dbReference type="Pfam" id="PF19118">
    <property type="entry name" value="DUF5802"/>
    <property type="match status" value="1"/>
</dbReference>
<proteinExistence type="predicted"/>
<gene>
    <name evidence="1" type="ORF">ACFOUR_00590</name>
</gene>
<dbReference type="InterPro" id="IPR043825">
    <property type="entry name" value="DUF5802"/>
</dbReference>
<accession>A0ABD5NJ59</accession>
<protein>
    <submittedName>
        <fullName evidence="1">DUF5802 family protein</fullName>
    </submittedName>
</protein>
<sequence>MFERFSQSYYLGRLYVTPTETDQVTMERAQHERVNEQLYATGDGVERLDTPLVMKLDAQHFPVHGSSSIPANTLAVPADVLENTDIENPPTVSSVFLASRERARQLLQFAGWNPDEPLSGTDGEIDPAAGM</sequence>
<keyword evidence="2" id="KW-1185">Reference proteome</keyword>
<dbReference type="AlphaFoldDB" id="A0ABD5NJ59"/>
<dbReference type="RefSeq" id="WP_256532190.1">
    <property type="nucleotide sequence ID" value="NZ_CP101824.1"/>
</dbReference>
<name>A0ABD5NJ59_9EURY</name>
<evidence type="ECO:0000313" key="2">
    <source>
        <dbReference type="Proteomes" id="UP001595846"/>
    </source>
</evidence>
<reference evidence="1 2" key="1">
    <citation type="journal article" date="2019" name="Int. J. Syst. Evol. Microbiol.">
        <title>The Global Catalogue of Microorganisms (GCM) 10K type strain sequencing project: providing services to taxonomists for standard genome sequencing and annotation.</title>
        <authorList>
            <consortium name="The Broad Institute Genomics Platform"/>
            <consortium name="The Broad Institute Genome Sequencing Center for Infectious Disease"/>
            <person name="Wu L."/>
            <person name="Ma J."/>
        </authorList>
    </citation>
    <scope>NUCLEOTIDE SEQUENCE [LARGE SCALE GENOMIC DNA]</scope>
    <source>
        <strain evidence="1 2">IBRC-M 10256</strain>
    </source>
</reference>
<dbReference type="GeneID" id="73904969"/>
<organism evidence="1 2">
    <name type="scientific">Halovivax cerinus</name>
    <dbReference type="NCBI Taxonomy" id="1487865"/>
    <lineage>
        <taxon>Archaea</taxon>
        <taxon>Methanobacteriati</taxon>
        <taxon>Methanobacteriota</taxon>
        <taxon>Stenosarchaea group</taxon>
        <taxon>Halobacteria</taxon>
        <taxon>Halobacteriales</taxon>
        <taxon>Natrialbaceae</taxon>
        <taxon>Halovivax</taxon>
    </lineage>
</organism>
<evidence type="ECO:0000313" key="1">
    <source>
        <dbReference type="EMBL" id="MFC3956870.1"/>
    </source>
</evidence>
<comment type="caution">
    <text evidence="1">The sequence shown here is derived from an EMBL/GenBank/DDBJ whole genome shotgun (WGS) entry which is preliminary data.</text>
</comment>